<evidence type="ECO:0000256" key="1">
    <source>
        <dbReference type="SAM" id="SignalP"/>
    </source>
</evidence>
<feature type="signal peptide" evidence="1">
    <location>
        <begin position="1"/>
        <end position="25"/>
    </location>
</feature>
<feature type="chain" id="PRO_5012668581" description="PEP-CTERM sorting domain-containing protein" evidence="1">
    <location>
        <begin position="26"/>
        <end position="238"/>
    </location>
</feature>
<accession>A0A222FJD4</accession>
<name>A0A222FJD4_9GAMM</name>
<dbReference type="KEGG" id="bsan:CHH28_10645"/>
<evidence type="ECO:0000313" key="2">
    <source>
        <dbReference type="EMBL" id="ASP39108.1"/>
    </source>
</evidence>
<dbReference type="AlphaFoldDB" id="A0A222FJD4"/>
<evidence type="ECO:0008006" key="4">
    <source>
        <dbReference type="Google" id="ProtNLM"/>
    </source>
</evidence>
<dbReference type="Proteomes" id="UP000202440">
    <property type="component" value="Chromosome"/>
</dbReference>
<sequence length="238" mass="26508">MKMKTAITASLLTSALLCQVSALQAQPTMLEIDFADVQAPWQMGFADYPMSDDANEFYELNHAVGPLPEPLQQHRGLYVHGRNNSGDLFMFSHQPLSGLKPNHNYQVNIRVIFATNTPYGCAGIGGAPGEHVFVKAGISEHLPEVFINDYGWYQVNVDIGKHDLSGEQVKVIGDIANSQHCDSNDGRYEMKSVMTQQPIHFTSNDDGNAWILLGTDALYESWIQLYYVKALIELTEQD</sequence>
<reference evidence="2 3" key="1">
    <citation type="submission" date="2017-07" db="EMBL/GenBank/DDBJ databases">
        <title>Annotated genome sequence of Bacterioplanes sanyensis isolated from Red Sea.</title>
        <authorList>
            <person name="Rehman Z.U."/>
        </authorList>
    </citation>
    <scope>NUCLEOTIDE SEQUENCE [LARGE SCALE GENOMIC DNA]</scope>
    <source>
        <strain evidence="2 3">NV9</strain>
    </source>
</reference>
<organism evidence="2 3">
    <name type="scientific">Bacterioplanes sanyensis</name>
    <dbReference type="NCBI Taxonomy" id="1249553"/>
    <lineage>
        <taxon>Bacteria</taxon>
        <taxon>Pseudomonadati</taxon>
        <taxon>Pseudomonadota</taxon>
        <taxon>Gammaproteobacteria</taxon>
        <taxon>Oceanospirillales</taxon>
        <taxon>Oceanospirillaceae</taxon>
        <taxon>Bacterioplanes</taxon>
    </lineage>
</organism>
<dbReference type="OrthoDB" id="6382175at2"/>
<gene>
    <name evidence="2" type="ORF">CHH28_10645</name>
</gene>
<dbReference type="EMBL" id="CP022530">
    <property type="protein sequence ID" value="ASP39108.1"/>
    <property type="molecule type" value="Genomic_DNA"/>
</dbReference>
<protein>
    <recommendedName>
        <fullName evidence="4">PEP-CTERM sorting domain-containing protein</fullName>
    </recommendedName>
</protein>
<keyword evidence="3" id="KW-1185">Reference proteome</keyword>
<dbReference type="RefSeq" id="WP_094060290.1">
    <property type="nucleotide sequence ID" value="NZ_CP022530.1"/>
</dbReference>
<proteinExistence type="predicted"/>
<evidence type="ECO:0000313" key="3">
    <source>
        <dbReference type="Proteomes" id="UP000202440"/>
    </source>
</evidence>
<keyword evidence="1" id="KW-0732">Signal</keyword>